<keyword evidence="5" id="KW-0813">Transport</keyword>
<evidence type="ECO:0000256" key="6">
    <source>
        <dbReference type="ARBA" id="ARBA00022449"/>
    </source>
</evidence>
<gene>
    <name evidence="14" type="ORF">PYS61_02080</name>
</gene>
<proteinExistence type="inferred from homology"/>
<accession>A0ABY8C5K3</accession>
<evidence type="ECO:0000313" key="14">
    <source>
        <dbReference type="EMBL" id="WEG35981.1"/>
    </source>
</evidence>
<feature type="transmembrane region" description="Helical" evidence="13">
    <location>
        <begin position="21"/>
        <end position="38"/>
    </location>
</feature>
<keyword evidence="8 13" id="KW-0812">Transmembrane</keyword>
<feature type="transmembrane region" description="Helical" evidence="13">
    <location>
        <begin position="105"/>
        <end position="129"/>
    </location>
</feature>
<evidence type="ECO:0000256" key="7">
    <source>
        <dbReference type="ARBA" id="ARBA00022475"/>
    </source>
</evidence>
<comment type="similarity">
    <text evidence="3">Belongs to the multi antimicrobial extrusion (MATE) (TC 2.A.66.1) family.</text>
</comment>
<feature type="transmembrane region" description="Helical" evidence="13">
    <location>
        <begin position="322"/>
        <end position="341"/>
    </location>
</feature>
<evidence type="ECO:0000256" key="2">
    <source>
        <dbReference type="ARBA" id="ARBA00004651"/>
    </source>
</evidence>
<evidence type="ECO:0000256" key="11">
    <source>
        <dbReference type="ARBA" id="ARBA00023136"/>
    </source>
</evidence>
<feature type="transmembrane region" description="Helical" evidence="13">
    <location>
        <begin position="141"/>
        <end position="160"/>
    </location>
</feature>
<dbReference type="InterPro" id="IPR048279">
    <property type="entry name" value="MdtK-like"/>
</dbReference>
<keyword evidence="7" id="KW-1003">Cell membrane</keyword>
<evidence type="ECO:0000256" key="5">
    <source>
        <dbReference type="ARBA" id="ARBA00022448"/>
    </source>
</evidence>
<comment type="subcellular location">
    <subcellularLocation>
        <location evidence="2">Cell membrane</location>
        <topology evidence="2">Multi-pass membrane protein</topology>
    </subcellularLocation>
</comment>
<keyword evidence="9 13" id="KW-1133">Transmembrane helix</keyword>
<evidence type="ECO:0000256" key="10">
    <source>
        <dbReference type="ARBA" id="ARBA00023065"/>
    </source>
</evidence>
<feature type="transmembrane region" description="Helical" evidence="13">
    <location>
        <begin position="199"/>
        <end position="219"/>
    </location>
</feature>
<evidence type="ECO:0000313" key="15">
    <source>
        <dbReference type="Proteomes" id="UP001220478"/>
    </source>
</evidence>
<keyword evidence="6" id="KW-0050">Antiport</keyword>
<comment type="function">
    <text evidence="1">Multidrug efflux pump.</text>
</comment>
<dbReference type="PIRSF" id="PIRSF006603">
    <property type="entry name" value="DinF"/>
    <property type="match status" value="1"/>
</dbReference>
<dbReference type="EMBL" id="CP118868">
    <property type="protein sequence ID" value="WEG35981.1"/>
    <property type="molecule type" value="Genomic_DNA"/>
</dbReference>
<name>A0ABY8C5K3_9FIRM</name>
<evidence type="ECO:0000256" key="9">
    <source>
        <dbReference type="ARBA" id="ARBA00022989"/>
    </source>
</evidence>
<dbReference type="InterPro" id="IPR050222">
    <property type="entry name" value="MATE_MdtK"/>
</dbReference>
<dbReference type="CDD" id="cd13140">
    <property type="entry name" value="MATE_like_1"/>
    <property type="match status" value="1"/>
</dbReference>
<keyword evidence="10" id="KW-0406">Ion transport</keyword>
<protein>
    <recommendedName>
        <fullName evidence="4">Probable multidrug resistance protein NorM</fullName>
    </recommendedName>
    <alternativeName>
        <fullName evidence="12">Multidrug-efflux transporter</fullName>
    </alternativeName>
</protein>
<dbReference type="RefSeq" id="WP_315569811.1">
    <property type="nucleotide sequence ID" value="NZ_CP118866.1"/>
</dbReference>
<evidence type="ECO:0000256" key="12">
    <source>
        <dbReference type="ARBA" id="ARBA00031636"/>
    </source>
</evidence>
<sequence length="451" mass="49542">MALFKNKQENLDLLQGHITTTLLQLALPIMTTGFIQMAYSLADVFWLCRVESGLVAAGTCGIVLWMCDGFSSLTKVGAEVKTAHCLGRKEGEEARANAVISLQSTFLIGALICLIFCGAYQAIIGFFHFQNQHTVQAAETYLKIVGFGLPFAFVGRTLSVISMANGNSKMPFLVNTLGLVANIILDPLLIFVLDLGVAGAAYATAFSQITVCIVMFIFLRKQAAFRHLHLCRRFSGRLLLQNLKLGYPVALQTILVSMVAMGITRIVNNFAEAAIAAQRLGVQIESLSWLTAESFGGALTAMVAQNYAAMKMQRTYNVIKRSLWLIIGLGSCITLILYFYPHILLGIFTSETDVLHYGTEYLRIISYSQVFMCLEIIIAAVYNAFGRTKFPAVVGVLCTALRIPVAMYLSSFYGTAGIWWALTICTILHSFIMIAIIVLTLSRMKSEYGLT</sequence>
<feature type="transmembrane region" description="Helical" evidence="13">
    <location>
        <begin position="44"/>
        <end position="65"/>
    </location>
</feature>
<evidence type="ECO:0000256" key="4">
    <source>
        <dbReference type="ARBA" id="ARBA00020268"/>
    </source>
</evidence>
<feature type="transmembrane region" description="Helical" evidence="13">
    <location>
        <begin position="418"/>
        <end position="441"/>
    </location>
</feature>
<dbReference type="PANTHER" id="PTHR43298">
    <property type="entry name" value="MULTIDRUG RESISTANCE PROTEIN NORM-RELATED"/>
    <property type="match status" value="1"/>
</dbReference>
<feature type="transmembrane region" description="Helical" evidence="13">
    <location>
        <begin position="172"/>
        <end position="193"/>
    </location>
</feature>
<dbReference type="InterPro" id="IPR002528">
    <property type="entry name" value="MATE_fam"/>
</dbReference>
<evidence type="ECO:0000256" key="3">
    <source>
        <dbReference type="ARBA" id="ARBA00010199"/>
    </source>
</evidence>
<dbReference type="PANTHER" id="PTHR43298:SF2">
    <property type="entry name" value="FMN_FAD EXPORTER YEEO-RELATED"/>
    <property type="match status" value="1"/>
</dbReference>
<evidence type="ECO:0000256" key="1">
    <source>
        <dbReference type="ARBA" id="ARBA00003408"/>
    </source>
</evidence>
<keyword evidence="15" id="KW-1185">Reference proteome</keyword>
<dbReference type="Pfam" id="PF01554">
    <property type="entry name" value="MatE"/>
    <property type="match status" value="2"/>
</dbReference>
<feature type="transmembrane region" description="Helical" evidence="13">
    <location>
        <begin position="392"/>
        <end position="412"/>
    </location>
</feature>
<reference evidence="14 15" key="1">
    <citation type="submission" date="2023-02" db="EMBL/GenBank/DDBJ databases">
        <title>Novel Oscillospiraceae bacterial genomes.</title>
        <authorList>
            <person name="Srinivasan S."/>
            <person name="Austin M.N."/>
            <person name="Fiedler T.L."/>
            <person name="Strenk S.M."/>
            <person name="Agnew K.J."/>
            <person name="Nagana Gowda G.A."/>
            <person name="Raftery D."/>
            <person name="Beamer M.A."/>
            <person name="Achilles S.L."/>
            <person name="Wiesenfeld H.C."/>
            <person name="Fredricks D.N."/>
            <person name="Hillier S.L."/>
        </authorList>
    </citation>
    <scope>NUCLEOTIDE SEQUENCE [LARGE SCALE GENOMIC DNA]</scope>
    <source>
        <strain evidence="14 15">CHIC02 1186E3-8</strain>
    </source>
</reference>
<dbReference type="Proteomes" id="UP001220478">
    <property type="component" value="Chromosome"/>
</dbReference>
<feature type="transmembrane region" description="Helical" evidence="13">
    <location>
        <begin position="287"/>
        <end position="310"/>
    </location>
</feature>
<dbReference type="NCBIfam" id="TIGR00797">
    <property type="entry name" value="matE"/>
    <property type="match status" value="1"/>
</dbReference>
<feature type="transmembrane region" description="Helical" evidence="13">
    <location>
        <begin position="361"/>
        <end position="385"/>
    </location>
</feature>
<organism evidence="14 15">
    <name type="scientific">Amygdalobacter indicium</name>
    <dbReference type="NCBI Taxonomy" id="3029272"/>
    <lineage>
        <taxon>Bacteria</taxon>
        <taxon>Bacillati</taxon>
        <taxon>Bacillota</taxon>
        <taxon>Clostridia</taxon>
        <taxon>Eubacteriales</taxon>
        <taxon>Oscillospiraceae</taxon>
        <taxon>Amygdalobacter</taxon>
    </lineage>
</organism>
<keyword evidence="11 13" id="KW-0472">Membrane</keyword>
<evidence type="ECO:0000256" key="13">
    <source>
        <dbReference type="SAM" id="Phobius"/>
    </source>
</evidence>
<feature type="transmembrane region" description="Helical" evidence="13">
    <location>
        <begin position="245"/>
        <end position="267"/>
    </location>
</feature>
<evidence type="ECO:0000256" key="8">
    <source>
        <dbReference type="ARBA" id="ARBA00022692"/>
    </source>
</evidence>